<evidence type="ECO:0000259" key="1">
    <source>
        <dbReference type="Pfam" id="PF13480"/>
    </source>
</evidence>
<dbReference type="InterPro" id="IPR050644">
    <property type="entry name" value="PG_Glycine_Bridge_Synth"/>
</dbReference>
<dbReference type="SUPFAM" id="SSF55729">
    <property type="entry name" value="Acyl-CoA N-acyltransferases (Nat)"/>
    <property type="match status" value="1"/>
</dbReference>
<dbReference type="PANTHER" id="PTHR36174">
    <property type="entry name" value="LIPID II:GLYCINE GLYCYLTRANSFERASE"/>
    <property type="match status" value="1"/>
</dbReference>
<dbReference type="Gene3D" id="3.40.630.30">
    <property type="match status" value="1"/>
</dbReference>
<proteinExistence type="predicted"/>
<organism evidence="2 3">
    <name type="scientific">Streptomyces lunaelactis</name>
    <dbReference type="NCBI Taxonomy" id="1535768"/>
    <lineage>
        <taxon>Bacteria</taxon>
        <taxon>Bacillati</taxon>
        <taxon>Actinomycetota</taxon>
        <taxon>Actinomycetes</taxon>
        <taxon>Kitasatosporales</taxon>
        <taxon>Streptomycetaceae</taxon>
        <taxon>Streptomyces</taxon>
    </lineage>
</organism>
<protein>
    <recommendedName>
        <fullName evidence="1">BioF2-like acetyltransferase domain-containing protein</fullName>
    </recommendedName>
</protein>
<dbReference type="Proteomes" id="UP000244201">
    <property type="component" value="Chromosome"/>
</dbReference>
<accession>A0A2R4SWK4</accession>
<name>A0A2R4SWK4_9ACTN</name>
<dbReference type="Pfam" id="PF13480">
    <property type="entry name" value="Acetyltransf_6"/>
    <property type="match status" value="1"/>
</dbReference>
<dbReference type="InterPro" id="IPR016181">
    <property type="entry name" value="Acyl_CoA_acyltransferase"/>
</dbReference>
<evidence type="ECO:0000313" key="3">
    <source>
        <dbReference type="Proteomes" id="UP000244201"/>
    </source>
</evidence>
<gene>
    <name evidence="2" type="ORF">SLUN_02445</name>
</gene>
<dbReference type="AlphaFoldDB" id="A0A2R4SWK4"/>
<evidence type="ECO:0000313" key="2">
    <source>
        <dbReference type="EMBL" id="AVZ71260.1"/>
    </source>
</evidence>
<keyword evidence="3" id="KW-1185">Reference proteome</keyword>
<dbReference type="InterPro" id="IPR038740">
    <property type="entry name" value="BioF2-like_GNAT_dom"/>
</dbReference>
<dbReference type="EMBL" id="CP026304">
    <property type="protein sequence ID" value="AVZ71260.1"/>
    <property type="molecule type" value="Genomic_DNA"/>
</dbReference>
<dbReference type="PANTHER" id="PTHR36174:SF1">
    <property type="entry name" value="LIPID II:GLYCINE GLYCYLTRANSFERASE"/>
    <property type="match status" value="1"/>
</dbReference>
<dbReference type="KEGG" id="slk:SLUN_02445"/>
<feature type="domain" description="BioF2-like acetyltransferase" evidence="1">
    <location>
        <begin position="216"/>
        <end position="358"/>
    </location>
</feature>
<sequence length="412" mass="45358">MDRGSRRLGSTLRLLLFRSPEHWAVVSIRLGGVVRRASVSHHQAPESEPREWDVHTGDGVTRAVSPVPRETWAKVLAADPGATAFLLPQWLDCICSVRGWQDASRLYRTAEGRELVLPMVRRPAWFRALSLQSSFPPGWGTGGILASGGVRPDEVDMVLADLASDRALRTSVRPDFAAAPAWPGGAPGVVTVPRRVHVLDLDGGMDALWSQRWSGKSRRGLRSSERKAEQAGLVIESGHSPELVSAFYDLYLRWIDRRARERQLPSAVVRSRGKRAEPLAKFQAVAASLPGTCRIHVARLDGEPVAATISLLHGSICIYWRGVSDKRTAAPLRANQFLQLRSIKEACDAGCRYYEMGESGGVTSLEQFKANLGGGVRTLAEYRIERLPLTGLQDRLGRIRNAVDARLATRRS</sequence>
<reference evidence="2 3" key="1">
    <citation type="submission" date="2018-01" db="EMBL/GenBank/DDBJ databases">
        <title>Complete genome sequence of Streptomyces lunaelactis MM109T, a Ferroverdin A producer isolated from cave moonmilk deposits.</title>
        <authorList>
            <person name="Naome A."/>
            <person name="Martinet L."/>
            <person name="Maciejewska M."/>
            <person name="Anderssen S."/>
            <person name="Adam D."/>
            <person name="Tenconi E."/>
            <person name="Deflandre B."/>
            <person name="Arguelles-Arias A."/>
            <person name="Calusinska M."/>
            <person name="Copieters W."/>
            <person name="Karim L."/>
            <person name="Hanikenne M."/>
            <person name="Baurain D."/>
            <person name="van Wezel G."/>
            <person name="Smargiasso N."/>
            <person name="de Pauw E."/>
            <person name="Delfosse P."/>
            <person name="Rigali S."/>
        </authorList>
    </citation>
    <scope>NUCLEOTIDE SEQUENCE [LARGE SCALE GENOMIC DNA]</scope>
    <source>
        <strain evidence="2 3">MM109</strain>
    </source>
</reference>